<proteinExistence type="evidence at transcript level"/>
<evidence type="ECO:0000313" key="2">
    <source>
        <dbReference type="EMBL" id="ADE76787.1"/>
    </source>
</evidence>
<dbReference type="SUPFAM" id="SSF53335">
    <property type="entry name" value="S-adenosyl-L-methionine-dependent methyltransferases"/>
    <property type="match status" value="1"/>
</dbReference>
<organism evidence="2">
    <name type="scientific">Picea sitchensis</name>
    <name type="common">Sitka spruce</name>
    <name type="synonym">Pinus sitchensis</name>
    <dbReference type="NCBI Taxonomy" id="3332"/>
    <lineage>
        <taxon>Eukaryota</taxon>
        <taxon>Viridiplantae</taxon>
        <taxon>Streptophyta</taxon>
        <taxon>Embryophyta</taxon>
        <taxon>Tracheophyta</taxon>
        <taxon>Spermatophyta</taxon>
        <taxon>Pinopsida</taxon>
        <taxon>Pinidae</taxon>
        <taxon>Conifers I</taxon>
        <taxon>Pinales</taxon>
        <taxon>Pinaceae</taxon>
        <taxon>Picea</taxon>
    </lineage>
</organism>
<dbReference type="PANTHER" id="PTHR45036:SF1">
    <property type="entry name" value="METHYLTRANSFERASE LIKE 7A"/>
    <property type="match status" value="1"/>
</dbReference>
<sequence>MALSNSSLYSHSFPSHPNCLTPSPHTTTLPFPIFKVNILNKKKQQQLRLRSSYSPKNSENLSSEIQSSATCGCGLCRRQFLGAFAGPFLSQFTTSSATADPSTDLLFSNAQKMMNKVHPAKPDWYEEFYAIALDRGMKSYDKEIAGYKEQLMNPLKGEAETILELGIGTGPNIKYYASGKNVSVVGVDPNKHMEKYAEAAATDSGLLKSQFKFIHGVGEALPIFNSSMDAVVCTLVLCSVKDVDKTLKEVQRVLKPRGQFIFVEHVAAPDGTPLRFWQNLLDPLQQFVSDGCHLTRETGEVIRGSGFSDASINMTYVPSVSLISPHVFGTAYK</sequence>
<dbReference type="GO" id="GO:0008757">
    <property type="term" value="F:S-adenosylmethionine-dependent methyltransferase activity"/>
    <property type="evidence" value="ECO:0007669"/>
    <property type="project" value="InterPro"/>
</dbReference>
<dbReference type="InterPro" id="IPR052356">
    <property type="entry name" value="Thiol_S-MT"/>
</dbReference>
<name>D5AB68_PICSI</name>
<feature type="domain" description="Methyltransferase type 11" evidence="1">
    <location>
        <begin position="163"/>
        <end position="262"/>
    </location>
</feature>
<dbReference type="EMBL" id="BT123469">
    <property type="protein sequence ID" value="ADE76787.1"/>
    <property type="molecule type" value="mRNA"/>
</dbReference>
<dbReference type="PANTHER" id="PTHR45036">
    <property type="entry name" value="METHYLTRANSFERASE LIKE 7B"/>
    <property type="match status" value="1"/>
</dbReference>
<dbReference type="CDD" id="cd02440">
    <property type="entry name" value="AdoMet_MTases"/>
    <property type="match status" value="1"/>
</dbReference>
<protein>
    <recommendedName>
        <fullName evidence="1">Methyltransferase type 11 domain-containing protein</fullName>
    </recommendedName>
</protein>
<dbReference type="Gene3D" id="3.40.50.150">
    <property type="entry name" value="Vaccinia Virus protein VP39"/>
    <property type="match status" value="1"/>
</dbReference>
<accession>D5AB68</accession>
<dbReference type="InterPro" id="IPR029063">
    <property type="entry name" value="SAM-dependent_MTases_sf"/>
</dbReference>
<reference evidence="2" key="1">
    <citation type="submission" date="2010-04" db="EMBL/GenBank/DDBJ databases">
        <authorList>
            <person name="Reid K.E."/>
            <person name="Liao N."/>
            <person name="Chan S."/>
            <person name="Docking R."/>
            <person name="Taylor G."/>
            <person name="Moore R."/>
            <person name="Mayo M."/>
            <person name="Munro S."/>
            <person name="King J."/>
            <person name="Yanchuk A."/>
            <person name="Holt R."/>
            <person name="Jones S."/>
            <person name="Marra M."/>
            <person name="Ritland C.E."/>
            <person name="Ritland K."/>
            <person name="Bohlmann J."/>
        </authorList>
    </citation>
    <scope>NUCLEOTIDE SEQUENCE</scope>
    <source>
        <tissue evidence="2">Bud</tissue>
    </source>
</reference>
<evidence type="ECO:0000259" key="1">
    <source>
        <dbReference type="Pfam" id="PF08241"/>
    </source>
</evidence>
<dbReference type="AlphaFoldDB" id="D5AB68"/>
<dbReference type="Pfam" id="PF08241">
    <property type="entry name" value="Methyltransf_11"/>
    <property type="match status" value="1"/>
</dbReference>
<dbReference type="InterPro" id="IPR013216">
    <property type="entry name" value="Methyltransf_11"/>
</dbReference>